<dbReference type="PANTHER" id="PTHR47027:SF26">
    <property type="entry name" value="REVERSE TRANSCRIPTASE DOMAIN-CONTAINING PROTEIN"/>
    <property type="match status" value="1"/>
</dbReference>
<dbReference type="Ensembl" id="ENSPSIT00000001589.1">
    <property type="protein sequence ID" value="ENSPSIP00000001585.1"/>
    <property type="gene ID" value="ENSPSIG00000001589.1"/>
</dbReference>
<reference evidence="1" key="3">
    <citation type="submission" date="2025-08" db="UniProtKB">
        <authorList>
            <consortium name="Ensembl"/>
        </authorList>
    </citation>
    <scope>IDENTIFICATION</scope>
</reference>
<dbReference type="GeneTree" id="ENSGT00940000162286"/>
<dbReference type="PANTHER" id="PTHR47027">
    <property type="entry name" value="REVERSE TRANSCRIPTASE DOMAIN-CONTAINING PROTEIN"/>
    <property type="match status" value="1"/>
</dbReference>
<dbReference type="STRING" id="13735.ENSPSIP00000001585"/>
<proteinExistence type="predicted"/>
<dbReference type="OMA" id="HAANIDI"/>
<reference evidence="2" key="2">
    <citation type="journal article" date="2013" name="Nat. Genet.">
        <title>The draft genomes of soft-shell turtle and green sea turtle yield insights into the development and evolution of the turtle-specific body plan.</title>
        <authorList>
            <person name="Wang Z."/>
            <person name="Pascual-Anaya J."/>
            <person name="Zadissa A."/>
            <person name="Li W."/>
            <person name="Niimura Y."/>
            <person name="Huang Z."/>
            <person name="Li C."/>
            <person name="White S."/>
            <person name="Xiong Z."/>
            <person name="Fang D."/>
            <person name="Wang B."/>
            <person name="Ming Y."/>
            <person name="Chen Y."/>
            <person name="Zheng Y."/>
            <person name="Kuraku S."/>
            <person name="Pignatelli M."/>
            <person name="Herrero J."/>
            <person name="Beal K."/>
            <person name="Nozawa M."/>
            <person name="Li Q."/>
            <person name="Wang J."/>
            <person name="Zhang H."/>
            <person name="Yu L."/>
            <person name="Shigenobu S."/>
            <person name="Wang J."/>
            <person name="Liu J."/>
            <person name="Flicek P."/>
            <person name="Searle S."/>
            <person name="Wang J."/>
            <person name="Kuratani S."/>
            <person name="Yin Y."/>
            <person name="Aken B."/>
            <person name="Zhang G."/>
            <person name="Irie N."/>
        </authorList>
    </citation>
    <scope>NUCLEOTIDE SEQUENCE [LARGE SCALE GENOMIC DNA]</scope>
    <source>
        <strain evidence="2">Daiwa-1</strain>
    </source>
</reference>
<dbReference type="AlphaFoldDB" id="K7F0M5"/>
<sequence>MHRTQNPQSQSQGGCYRQWTSLLTSAALSHAANIDIEVTCRIAKASSAFGRLCPTVWERRGISQATKLKVYRAVVLTTLLYACETWTVYRRHARQLNHFHMTCLRRILRIRWQDKIPDTEVLSRASLPSLYTLLMSAQTRWAGHVIRMPDKRIPKQLLFGELSTGKRSHGGQRKRYKDTLKASLKLFGIDTTTWESLAHNRPAWRSLIHKGSKLSKQGASLKHNTSACCASPKLPAQRLQCLHMSAQHVPGHLVPELS</sequence>
<dbReference type="HOGENOM" id="CLU_1077539_0_0_1"/>
<reference evidence="1" key="4">
    <citation type="submission" date="2025-09" db="UniProtKB">
        <authorList>
            <consortium name="Ensembl"/>
        </authorList>
    </citation>
    <scope>IDENTIFICATION</scope>
</reference>
<evidence type="ECO:0000313" key="1">
    <source>
        <dbReference type="Ensembl" id="ENSPSIP00000001585.1"/>
    </source>
</evidence>
<protein>
    <submittedName>
        <fullName evidence="1">Uncharacterized protein</fullName>
    </submittedName>
</protein>
<keyword evidence="2" id="KW-1185">Reference proteome</keyword>
<organism evidence="1 2">
    <name type="scientific">Pelodiscus sinensis</name>
    <name type="common">Chinese softshell turtle</name>
    <name type="synonym">Trionyx sinensis</name>
    <dbReference type="NCBI Taxonomy" id="13735"/>
    <lineage>
        <taxon>Eukaryota</taxon>
        <taxon>Metazoa</taxon>
        <taxon>Chordata</taxon>
        <taxon>Craniata</taxon>
        <taxon>Vertebrata</taxon>
        <taxon>Euteleostomi</taxon>
        <taxon>Archelosauria</taxon>
        <taxon>Testudinata</taxon>
        <taxon>Testudines</taxon>
        <taxon>Cryptodira</taxon>
        <taxon>Trionychia</taxon>
        <taxon>Trionychidae</taxon>
        <taxon>Pelodiscus</taxon>
    </lineage>
</organism>
<name>K7F0M5_PELSI</name>
<dbReference type="eggNOG" id="KOG1075">
    <property type="taxonomic scope" value="Eukaryota"/>
</dbReference>
<evidence type="ECO:0000313" key="2">
    <source>
        <dbReference type="Proteomes" id="UP000007267"/>
    </source>
</evidence>
<reference evidence="2" key="1">
    <citation type="submission" date="2011-10" db="EMBL/GenBank/DDBJ databases">
        <authorList>
            <consortium name="Soft-shell Turtle Genome Consortium"/>
        </authorList>
    </citation>
    <scope>NUCLEOTIDE SEQUENCE [LARGE SCALE GENOMIC DNA]</scope>
    <source>
        <strain evidence="2">Daiwa-1</strain>
    </source>
</reference>
<dbReference type="Proteomes" id="UP000007267">
    <property type="component" value="Unassembled WGS sequence"/>
</dbReference>
<accession>K7F0M5</accession>
<dbReference type="EMBL" id="AGCU01075920">
    <property type="status" value="NOT_ANNOTATED_CDS"/>
    <property type="molecule type" value="Genomic_DNA"/>
</dbReference>